<organism evidence="4 5">
    <name type="scientific">Acacia crassicarpa</name>
    <name type="common">northern wattle</name>
    <dbReference type="NCBI Taxonomy" id="499986"/>
    <lineage>
        <taxon>Eukaryota</taxon>
        <taxon>Viridiplantae</taxon>
        <taxon>Streptophyta</taxon>
        <taxon>Embryophyta</taxon>
        <taxon>Tracheophyta</taxon>
        <taxon>Spermatophyta</taxon>
        <taxon>Magnoliopsida</taxon>
        <taxon>eudicotyledons</taxon>
        <taxon>Gunneridae</taxon>
        <taxon>Pentapetalae</taxon>
        <taxon>rosids</taxon>
        <taxon>fabids</taxon>
        <taxon>Fabales</taxon>
        <taxon>Fabaceae</taxon>
        <taxon>Caesalpinioideae</taxon>
        <taxon>mimosoid clade</taxon>
        <taxon>Acacieae</taxon>
        <taxon>Acacia</taxon>
    </lineage>
</organism>
<feature type="compositionally biased region" description="Polar residues" evidence="2">
    <location>
        <begin position="40"/>
        <end position="68"/>
    </location>
</feature>
<reference evidence="4" key="1">
    <citation type="submission" date="2023-10" db="EMBL/GenBank/DDBJ databases">
        <title>Chromosome-level genome of the transformable northern wattle, Acacia crassicarpa.</title>
        <authorList>
            <person name="Massaro I."/>
            <person name="Sinha N.R."/>
            <person name="Poethig S."/>
            <person name="Leichty A.R."/>
        </authorList>
    </citation>
    <scope>NUCLEOTIDE SEQUENCE</scope>
    <source>
        <strain evidence="4">Acra3RX</strain>
        <tissue evidence="4">Leaf</tissue>
    </source>
</reference>
<dbReference type="InterPro" id="IPR040348">
    <property type="entry name" value="POLAR-like"/>
</dbReference>
<sequence length="414" mass="45290">MWQVLLTAAVAGSTGFVASRFLTQTKQCDHNHDDPGITFENENPISQPPVTTNGCSGSGSETNTDTQDGIFRFSSSESLRQHGLRSRAIGSRKKPLFRRRGSKHGVKIAKVEQTSDAHARSDQSKDGKRLSFCLKRRKTIKNLAGKTGFCSSKDGSLLGWGLGFGIMYMMSAGKSEISNLNKTLDETAKVVQELKSELHRRKSSHMRKISDSIDGNEVMLRKTNSEVRDTGARISSLPAASDDGECGGSALTEESGQPVPEIEQLEAELELELQKLPGRTLDSLSLEEMRPKLQVGDDGCDGIEFQGVLASELSQRLNHLLVERQEDQIAELESELHLAQSKLHEKEAELQALKDTVRRLSQISLSTLSDDETDAGSDQKGSSIGGSNNTDCESKQSLAGVKRAIDSEAYYYLK</sequence>
<dbReference type="GO" id="GO:0008356">
    <property type="term" value="P:asymmetric cell division"/>
    <property type="evidence" value="ECO:0007669"/>
    <property type="project" value="InterPro"/>
</dbReference>
<feature type="signal peptide" evidence="3">
    <location>
        <begin position="1"/>
        <end position="19"/>
    </location>
</feature>
<dbReference type="PANTHER" id="PTHR33476:SF4">
    <property type="entry name" value="POLAR LOCALIZATION DURING ASYMMETRIC DIVISION AND PROTEIN"/>
    <property type="match status" value="1"/>
</dbReference>
<feature type="region of interest" description="Disordered" evidence="2">
    <location>
        <begin position="236"/>
        <end position="258"/>
    </location>
</feature>
<name>A0AAE1N253_9FABA</name>
<gene>
    <name evidence="4" type="ORF">QN277_012949</name>
</gene>
<dbReference type="AlphaFoldDB" id="A0AAE1N253"/>
<dbReference type="EMBL" id="JAWXYG010000002">
    <property type="protein sequence ID" value="KAK4281457.1"/>
    <property type="molecule type" value="Genomic_DNA"/>
</dbReference>
<evidence type="ECO:0008006" key="6">
    <source>
        <dbReference type="Google" id="ProtNLM"/>
    </source>
</evidence>
<evidence type="ECO:0000313" key="5">
    <source>
        <dbReference type="Proteomes" id="UP001293593"/>
    </source>
</evidence>
<feature type="chain" id="PRO_5042032556" description="Protein POLAR LOCALIZATION DURING ASYMMETRIC DIVISION AND REDISTRIBUTION" evidence="3">
    <location>
        <begin position="20"/>
        <end position="414"/>
    </location>
</feature>
<evidence type="ECO:0000313" key="4">
    <source>
        <dbReference type="EMBL" id="KAK4281457.1"/>
    </source>
</evidence>
<dbReference type="Proteomes" id="UP001293593">
    <property type="component" value="Unassembled WGS sequence"/>
</dbReference>
<feature type="compositionally biased region" description="Polar residues" evidence="2">
    <location>
        <begin position="379"/>
        <end position="395"/>
    </location>
</feature>
<accession>A0AAE1N253</accession>
<feature type="region of interest" description="Disordered" evidence="2">
    <location>
        <begin position="368"/>
        <end position="395"/>
    </location>
</feature>
<protein>
    <recommendedName>
        <fullName evidence="6">Protein POLAR LOCALIZATION DURING ASYMMETRIC DIVISION AND REDISTRIBUTION</fullName>
    </recommendedName>
</protein>
<proteinExistence type="predicted"/>
<evidence type="ECO:0000256" key="1">
    <source>
        <dbReference type="SAM" id="Coils"/>
    </source>
</evidence>
<keyword evidence="5" id="KW-1185">Reference proteome</keyword>
<feature type="coiled-coil region" evidence="1">
    <location>
        <begin position="322"/>
        <end position="363"/>
    </location>
</feature>
<feature type="region of interest" description="Disordered" evidence="2">
    <location>
        <begin position="32"/>
        <end position="68"/>
    </location>
</feature>
<evidence type="ECO:0000256" key="3">
    <source>
        <dbReference type="SAM" id="SignalP"/>
    </source>
</evidence>
<evidence type="ECO:0000256" key="2">
    <source>
        <dbReference type="SAM" id="MobiDB-lite"/>
    </source>
</evidence>
<keyword evidence="1" id="KW-0175">Coiled coil</keyword>
<comment type="caution">
    <text evidence="4">The sequence shown here is derived from an EMBL/GenBank/DDBJ whole genome shotgun (WGS) entry which is preliminary data.</text>
</comment>
<keyword evidence="3" id="KW-0732">Signal</keyword>
<dbReference type="PANTHER" id="PTHR33476">
    <property type="entry name" value="EMB|CAB62613.1"/>
    <property type="match status" value="1"/>
</dbReference>